<organism evidence="1 2">
    <name type="scientific">Chitinophaga oryziterrae</name>
    <dbReference type="NCBI Taxonomy" id="1031224"/>
    <lineage>
        <taxon>Bacteria</taxon>
        <taxon>Pseudomonadati</taxon>
        <taxon>Bacteroidota</taxon>
        <taxon>Chitinophagia</taxon>
        <taxon>Chitinophagales</taxon>
        <taxon>Chitinophagaceae</taxon>
        <taxon>Chitinophaga</taxon>
    </lineage>
</organism>
<evidence type="ECO:0000313" key="2">
    <source>
        <dbReference type="Proteomes" id="UP000468388"/>
    </source>
</evidence>
<name>A0A6N8J4U7_9BACT</name>
<reference evidence="1 2" key="1">
    <citation type="submission" date="2019-12" db="EMBL/GenBank/DDBJ databases">
        <title>The draft genomic sequence of strain Chitinophaga oryziterrae JCM 16595.</title>
        <authorList>
            <person name="Zhang X."/>
        </authorList>
    </citation>
    <scope>NUCLEOTIDE SEQUENCE [LARGE SCALE GENOMIC DNA]</scope>
    <source>
        <strain evidence="1 2">JCM 16595</strain>
    </source>
</reference>
<dbReference type="AlphaFoldDB" id="A0A6N8J4U7"/>
<keyword evidence="2" id="KW-1185">Reference proteome</keyword>
<comment type="caution">
    <text evidence="1">The sequence shown here is derived from an EMBL/GenBank/DDBJ whole genome shotgun (WGS) entry which is preliminary data.</text>
</comment>
<dbReference type="OrthoDB" id="636834at2"/>
<dbReference type="RefSeq" id="WP_157298902.1">
    <property type="nucleotide sequence ID" value="NZ_BAAAZB010000005.1"/>
</dbReference>
<dbReference type="Proteomes" id="UP000468388">
    <property type="component" value="Unassembled WGS sequence"/>
</dbReference>
<dbReference type="EMBL" id="WRXO01000001">
    <property type="protein sequence ID" value="MVT40275.1"/>
    <property type="molecule type" value="Genomic_DNA"/>
</dbReference>
<proteinExistence type="predicted"/>
<gene>
    <name evidence="1" type="ORF">GO495_06755</name>
</gene>
<evidence type="ECO:0000313" key="1">
    <source>
        <dbReference type="EMBL" id="MVT40275.1"/>
    </source>
</evidence>
<accession>A0A6N8J4U7</accession>
<protein>
    <submittedName>
        <fullName evidence="1">Uncharacterized protein</fullName>
    </submittedName>
</protein>
<sequence length="398" mass="45891">MGNPNVYVFEWLDNLINFELNPAFSYPSPMPGATVGAMIEKVKREMQLLQNEIRQQYFSEKGEGSSEMLIVKNYDAITVMMNKTYQHMHHENIEKANIIQVLQTVMTGLQELRNFFKTNYAKYLSTEQALPLVDLMKVRHEIIEKRQSILDKLHATGNGDEVSSIVMDALDDFTLRISAGDAISERETIYHQSIIKDIENYKGQETALSNCPSLHELLVYWNLNSRACIRYFSLGMEAIMKSSESVDDQLDFMRLQLKNIHTLPMMPDFIYDPTYPSMKAYFGDYIVREIEYLEKKKIGFQPNEAYNAEKNKTAPYKITCALSADQIALFLRAAKDRNLIISRSVTAVFNNMVPFISTQKETDLSPDSVRIKSYQGEQRDKDILIEALEKIIETVKQY</sequence>